<dbReference type="Proteomes" id="UP000559282">
    <property type="component" value="Unassembled WGS sequence"/>
</dbReference>
<feature type="transmembrane region" description="Helical" evidence="1">
    <location>
        <begin position="257"/>
        <end position="277"/>
    </location>
</feature>
<sequence>MKAHLMVFALSAILIVSIGMTPTFGDIQSSIVITTDKASYSEGEIILVTGEVQSLYGIPVSIIVKAPNGNLVSIAQIDVGADKKFSTKITAGGALMKVEGTYTITVQYGNVNRTAETSFEFGGVIEDQTMKETTGEPIMEFESEITDTTVSVQGSVDLVGYEITGGKLLSIMTDVDAKSLIILIDATDDGSLTITIPRLVLDAVFENGEDDEFFVLVNDEEVDFDEIISSTDRILIIAFPAGTETIEIIGTFVIPEFGTIAAMILAVAIISIIAISAKSRLSIIPRY</sequence>
<name>A0A7K4NW60_9ARCH</name>
<gene>
    <name evidence="2" type="ORF">HX847_02430</name>
</gene>
<dbReference type="EMBL" id="JACATF010000006">
    <property type="protein sequence ID" value="NWK07266.1"/>
    <property type="molecule type" value="Genomic_DNA"/>
</dbReference>
<dbReference type="AlphaFoldDB" id="A0A7K4NW60"/>
<organism evidence="2 3">
    <name type="scientific">Marine Group I thaumarchaeote</name>
    <dbReference type="NCBI Taxonomy" id="2511932"/>
    <lineage>
        <taxon>Archaea</taxon>
        <taxon>Nitrososphaerota</taxon>
        <taxon>Marine Group I</taxon>
    </lineage>
</organism>
<keyword evidence="1" id="KW-1133">Transmembrane helix</keyword>
<keyword evidence="1" id="KW-0812">Transmembrane</keyword>
<evidence type="ECO:0000313" key="2">
    <source>
        <dbReference type="EMBL" id="NWK07266.1"/>
    </source>
</evidence>
<evidence type="ECO:0000256" key="1">
    <source>
        <dbReference type="SAM" id="Phobius"/>
    </source>
</evidence>
<protein>
    <submittedName>
        <fullName evidence="2">PEFG-CTERM sorting domain-containing protein</fullName>
    </submittedName>
</protein>
<dbReference type="NCBIfam" id="TIGR04296">
    <property type="entry name" value="PEFG-CTERM"/>
    <property type="match status" value="1"/>
</dbReference>
<proteinExistence type="predicted"/>
<dbReference type="InterPro" id="IPR027560">
    <property type="entry name" value="PEFG-CTERM"/>
</dbReference>
<comment type="caution">
    <text evidence="2">The sequence shown here is derived from an EMBL/GenBank/DDBJ whole genome shotgun (WGS) entry which is preliminary data.</text>
</comment>
<keyword evidence="1" id="KW-0472">Membrane</keyword>
<reference evidence="2 3" key="1">
    <citation type="journal article" date="2019" name="Environ. Microbiol.">
        <title>Genomics insights into ecotype formation of ammonia-oxidizing archaea in the deep ocean.</title>
        <authorList>
            <person name="Wang Y."/>
            <person name="Huang J.M."/>
            <person name="Cui G.J."/>
            <person name="Nunoura T."/>
            <person name="Takaki Y."/>
            <person name="Li W.L."/>
            <person name="Li J."/>
            <person name="Gao Z.M."/>
            <person name="Takai K."/>
            <person name="Zhang A.Q."/>
            <person name="Stepanauskas R."/>
        </authorList>
    </citation>
    <scope>NUCLEOTIDE SEQUENCE [LARGE SCALE GENOMIC DNA]</scope>
    <source>
        <strain evidence="2 3">T1C4</strain>
    </source>
</reference>
<accession>A0A7K4NW60</accession>
<evidence type="ECO:0000313" key="3">
    <source>
        <dbReference type="Proteomes" id="UP000559282"/>
    </source>
</evidence>